<name>A0ABU7TFV7_9HYPH</name>
<evidence type="ECO:0000256" key="2">
    <source>
        <dbReference type="SAM" id="Phobius"/>
    </source>
</evidence>
<proteinExistence type="predicted"/>
<keyword evidence="2" id="KW-0472">Membrane</keyword>
<keyword evidence="2" id="KW-0812">Transmembrane</keyword>
<comment type="caution">
    <text evidence="3">The sequence shown here is derived from an EMBL/GenBank/DDBJ whole genome shotgun (WGS) entry which is preliminary data.</text>
</comment>
<gene>
    <name evidence="3" type="ORF">MRSR164_21890</name>
</gene>
<dbReference type="Proteomes" id="UP001349262">
    <property type="component" value="Unassembled WGS sequence"/>
</dbReference>
<reference evidence="3 4" key="1">
    <citation type="journal article" date="2012" name="Genet. Mol. Biol.">
        <title>Analysis of 16S rRNA and mxaF genes revealing insights into Methylobacterium niche-specific plant association.</title>
        <authorList>
            <person name="Dourado M.N."/>
            <person name="Andreote F.D."/>
            <person name="Dini-Andreote F."/>
            <person name="Conti R."/>
            <person name="Araujo J.M."/>
            <person name="Araujo W.L."/>
        </authorList>
    </citation>
    <scope>NUCLEOTIDE SEQUENCE [LARGE SCALE GENOMIC DNA]</scope>
    <source>
        <strain evidence="3 4">SR1.6/4</strain>
    </source>
</reference>
<feature type="transmembrane region" description="Helical" evidence="2">
    <location>
        <begin position="38"/>
        <end position="57"/>
    </location>
</feature>
<sequence>MSQSIARKRFVHHNVRIVTRMFDLAPSGRTRTGLPARIVLSTLAGLLSLLVVIGLPADGAALGGIPQARGSIAFEQRPDTDPLVSVRTDRTMIDLDEIASHGRIAAAASGPDRVETGSPCRPVSDPNPAAADRTLPERPPRA</sequence>
<accession>A0ABU7TFV7</accession>
<evidence type="ECO:0000313" key="3">
    <source>
        <dbReference type="EMBL" id="MEE7459345.1"/>
    </source>
</evidence>
<evidence type="ECO:0000256" key="1">
    <source>
        <dbReference type="SAM" id="MobiDB-lite"/>
    </source>
</evidence>
<dbReference type="EMBL" id="MLBY01000005">
    <property type="protein sequence ID" value="MEE7459345.1"/>
    <property type="molecule type" value="Genomic_DNA"/>
</dbReference>
<protein>
    <submittedName>
        <fullName evidence="3">Uncharacterized protein</fullName>
    </submittedName>
</protein>
<keyword evidence="2" id="KW-1133">Transmembrane helix</keyword>
<keyword evidence="4" id="KW-1185">Reference proteome</keyword>
<organism evidence="3 4">
    <name type="scientific">Methylobacterium radiotolerans</name>
    <dbReference type="NCBI Taxonomy" id="31998"/>
    <lineage>
        <taxon>Bacteria</taxon>
        <taxon>Pseudomonadati</taxon>
        <taxon>Pseudomonadota</taxon>
        <taxon>Alphaproteobacteria</taxon>
        <taxon>Hyphomicrobiales</taxon>
        <taxon>Methylobacteriaceae</taxon>
        <taxon>Methylobacterium</taxon>
    </lineage>
</organism>
<feature type="region of interest" description="Disordered" evidence="1">
    <location>
        <begin position="104"/>
        <end position="142"/>
    </location>
</feature>
<evidence type="ECO:0000313" key="4">
    <source>
        <dbReference type="Proteomes" id="UP001349262"/>
    </source>
</evidence>